<keyword evidence="2" id="KW-1185">Reference proteome</keyword>
<dbReference type="Proteomes" id="UP000245429">
    <property type="component" value="Chromosome"/>
</dbReference>
<dbReference type="KEGG" id="fse:DI487_12565"/>
<protein>
    <submittedName>
        <fullName evidence="1">Uncharacterized protein</fullName>
    </submittedName>
</protein>
<organism evidence="1 2">
    <name type="scientific">Flavobacterium sediminis</name>
    <dbReference type="NCBI Taxonomy" id="2201181"/>
    <lineage>
        <taxon>Bacteria</taxon>
        <taxon>Pseudomonadati</taxon>
        <taxon>Bacteroidota</taxon>
        <taxon>Flavobacteriia</taxon>
        <taxon>Flavobacteriales</taxon>
        <taxon>Flavobacteriaceae</taxon>
        <taxon>Flavobacterium</taxon>
    </lineage>
</organism>
<dbReference type="AlphaFoldDB" id="A0A2U8QXS4"/>
<name>A0A2U8QXS4_9FLAO</name>
<dbReference type="EMBL" id="CP029463">
    <property type="protein sequence ID" value="AWM14605.1"/>
    <property type="molecule type" value="Genomic_DNA"/>
</dbReference>
<reference evidence="1 2" key="1">
    <citation type="submission" date="2018-05" db="EMBL/GenBank/DDBJ databases">
        <title>Flavobacterium sp. MEBiC07310.</title>
        <authorList>
            <person name="Baek K."/>
        </authorList>
    </citation>
    <scope>NUCLEOTIDE SEQUENCE [LARGE SCALE GENOMIC DNA]</scope>
    <source>
        <strain evidence="1 2">MEBiC07310</strain>
    </source>
</reference>
<evidence type="ECO:0000313" key="2">
    <source>
        <dbReference type="Proteomes" id="UP000245429"/>
    </source>
</evidence>
<sequence length="138" mass="16356">MIISINYKTKSIMKKKLLLILLFLFSIMTFSQEVEEVTYRFINPTLVKDISQYRKAFSTADMTKFRYKDKSNFIEFLNGLKVEIFSAEQLIRKGVKVNLDRILVREFKEGYVLKLSDDGNYILQQFTAVEFKSRKLKK</sequence>
<evidence type="ECO:0000313" key="1">
    <source>
        <dbReference type="EMBL" id="AWM14605.1"/>
    </source>
</evidence>
<proteinExistence type="predicted"/>
<accession>A0A2U8QXS4</accession>
<gene>
    <name evidence="1" type="ORF">DI487_12565</name>
</gene>